<reference evidence="3 4" key="1">
    <citation type="submission" date="2019-09" db="EMBL/GenBank/DDBJ databases">
        <title>Bird 10,000 Genomes (B10K) Project - Family phase.</title>
        <authorList>
            <person name="Zhang G."/>
        </authorList>
    </citation>
    <scope>NUCLEOTIDE SEQUENCE [LARGE SCALE GENOMIC DNA]</scope>
    <source>
        <strain evidence="3">B10K-DU-001-48</strain>
        <tissue evidence="3">Muscle</tissue>
    </source>
</reference>
<dbReference type="InterPro" id="IPR000868">
    <property type="entry name" value="Isochorismatase-like_dom"/>
</dbReference>
<dbReference type="Proteomes" id="UP000537234">
    <property type="component" value="Unassembled WGS sequence"/>
</dbReference>
<dbReference type="AlphaFoldDB" id="A0A7K9ZGD5"/>
<keyword evidence="4" id="KW-1185">Reference proteome</keyword>
<gene>
    <name evidence="3" type="primary">Isoc2a</name>
    <name evidence="3" type="ORF">DICMEG_R15185</name>
</gene>
<dbReference type="EMBL" id="VXAD01001654">
    <property type="protein sequence ID" value="NXJ18631.1"/>
    <property type="molecule type" value="Genomic_DNA"/>
</dbReference>
<evidence type="ECO:0000259" key="2">
    <source>
        <dbReference type="Pfam" id="PF00857"/>
    </source>
</evidence>
<protein>
    <submittedName>
        <fullName evidence="3">ISC2A protein</fullName>
    </submittedName>
</protein>
<name>A0A7K9ZGD5_9CORV</name>
<dbReference type="Gene3D" id="3.40.50.850">
    <property type="entry name" value="Isochorismatase-like"/>
    <property type="match status" value="2"/>
</dbReference>
<dbReference type="PANTHER" id="PTHR14119:SF3">
    <property type="entry name" value="ISOCHORISMATASE DOMAIN-CONTAINING PROTEIN 2"/>
    <property type="match status" value="1"/>
</dbReference>
<comment type="caution">
    <text evidence="3">The sequence shown here is derived from an EMBL/GenBank/DDBJ whole genome shotgun (WGS) entry which is preliminary data.</text>
</comment>
<feature type="non-terminal residue" evidence="3">
    <location>
        <position position="210"/>
    </location>
</feature>
<evidence type="ECO:0000256" key="1">
    <source>
        <dbReference type="ARBA" id="ARBA00006336"/>
    </source>
</evidence>
<proteinExistence type="inferred from homology"/>
<dbReference type="InterPro" id="IPR036380">
    <property type="entry name" value="Isochorismatase-like_sf"/>
</dbReference>
<feature type="non-terminal residue" evidence="3">
    <location>
        <position position="1"/>
    </location>
</feature>
<sequence length="210" mass="22517">MAAARLGRLLPDSSVLFLCDLQERFRGSLVAFPQIVAVAARLLQGCRILGVPVLVTEQRPDVLGPTVPELGAQDLPRVPKTAFSMVGAAGPLLGDPKIRSVLLCGIEAQACILVWGPPKSPEFTPKFGEPPKQTALDLLERGLDVHVVADACSSRSQVERTLALARLRQAGAFLGTCESLLLLLLRDAAHPRFKQILPLIKEPPPDTGLI</sequence>
<dbReference type="InterPro" id="IPR050993">
    <property type="entry name" value="Isochorismatase_domain"/>
</dbReference>
<organism evidence="3 4">
    <name type="scientific">Dicrurus megarhynchus</name>
    <dbReference type="NCBI Taxonomy" id="450177"/>
    <lineage>
        <taxon>Eukaryota</taxon>
        <taxon>Metazoa</taxon>
        <taxon>Chordata</taxon>
        <taxon>Craniata</taxon>
        <taxon>Vertebrata</taxon>
        <taxon>Euteleostomi</taxon>
        <taxon>Archelosauria</taxon>
        <taxon>Archosauria</taxon>
        <taxon>Dinosauria</taxon>
        <taxon>Saurischia</taxon>
        <taxon>Theropoda</taxon>
        <taxon>Coelurosauria</taxon>
        <taxon>Aves</taxon>
        <taxon>Neognathae</taxon>
        <taxon>Neoaves</taxon>
        <taxon>Telluraves</taxon>
        <taxon>Australaves</taxon>
        <taxon>Passeriformes</taxon>
        <taxon>Corvoidea</taxon>
        <taxon>Dicruridae</taxon>
        <taxon>Dicrurus</taxon>
    </lineage>
</organism>
<feature type="domain" description="Isochorismatase-like" evidence="2">
    <location>
        <begin position="14"/>
        <end position="177"/>
    </location>
</feature>
<evidence type="ECO:0000313" key="3">
    <source>
        <dbReference type="EMBL" id="NXJ18631.1"/>
    </source>
</evidence>
<evidence type="ECO:0000313" key="4">
    <source>
        <dbReference type="Proteomes" id="UP000537234"/>
    </source>
</evidence>
<dbReference type="SUPFAM" id="SSF52499">
    <property type="entry name" value="Isochorismatase-like hydrolases"/>
    <property type="match status" value="1"/>
</dbReference>
<dbReference type="Pfam" id="PF00857">
    <property type="entry name" value="Isochorismatase"/>
    <property type="match status" value="1"/>
</dbReference>
<comment type="similarity">
    <text evidence="1">Belongs to the isochorismatase family.</text>
</comment>
<dbReference type="PANTHER" id="PTHR14119">
    <property type="entry name" value="HYDROLASE"/>
    <property type="match status" value="1"/>
</dbReference>
<accession>A0A7K9ZGD5</accession>